<dbReference type="AlphaFoldDB" id="A0A4R0GC66"/>
<organism evidence="2 3">
    <name type="scientific">Enterobacter wuhouensis</name>
    <dbReference type="NCBI Taxonomy" id="2529381"/>
    <lineage>
        <taxon>Bacteria</taxon>
        <taxon>Pseudomonadati</taxon>
        <taxon>Pseudomonadota</taxon>
        <taxon>Gammaproteobacteria</taxon>
        <taxon>Enterobacterales</taxon>
        <taxon>Enterobacteriaceae</taxon>
        <taxon>Enterobacter</taxon>
    </lineage>
</organism>
<proteinExistence type="predicted"/>
<dbReference type="SUPFAM" id="SSF52540">
    <property type="entry name" value="P-loop containing nucleoside triphosphate hydrolases"/>
    <property type="match status" value="1"/>
</dbReference>
<dbReference type="Gene3D" id="3.40.50.300">
    <property type="entry name" value="P-loop containing nucleotide triphosphate hydrolases"/>
    <property type="match status" value="1"/>
</dbReference>
<dbReference type="PANTHER" id="PTHR43581">
    <property type="entry name" value="ATP/GTP PHOSPHATASE"/>
    <property type="match status" value="1"/>
</dbReference>
<dbReference type="InterPro" id="IPR003959">
    <property type="entry name" value="ATPase_AAA_core"/>
</dbReference>
<sequence length="407" mass="46949">MEKTISELYGRIPFTEKKFFIELYGKNLIITGGNGSGKTRILENIYKQLSLSLDNPDHTSKKYHLNRISEYRNQLPSHPKGSDAQKYVLSLIETYKGYIKDIENIQINTKDRPSKIILSKTIKPLLRYYTADRKSAIQKPDAVLSLGTLKDDEFNKSFDSNAGEQFENFLVSNKTYQSHLIAIENNHEAAHKIKIWFDKIQEDLQSLFEDKKLKLVFNLQEQRFYIQQPEKEKFTLQSLSSGQSAIMSIYADLVMKVQFQNTKPEDLRGIVFIDEIDAHLHVSIQKKIFNFLKESFPSVQFIITTHSPFVIMSVNDTVIYDLSKLEYVSDVSLFSYESVLEGVFDVLPVSLVLEEKIKKLASLILDKNFNISVVNSLIQQIKPMENKLDSESQYYLLQAELEVAKRG</sequence>
<accession>A0A4R0GC66</accession>
<dbReference type="InterPro" id="IPR051396">
    <property type="entry name" value="Bact_Antivir_Def_Nuclease"/>
</dbReference>
<dbReference type="GO" id="GO:0005524">
    <property type="term" value="F:ATP binding"/>
    <property type="evidence" value="ECO:0007669"/>
    <property type="project" value="UniProtKB-KW"/>
</dbReference>
<dbReference type="RefSeq" id="WP_131632894.1">
    <property type="nucleotide sequence ID" value="NZ_SJOO01000002.1"/>
</dbReference>
<dbReference type="Pfam" id="PF13304">
    <property type="entry name" value="AAA_21"/>
    <property type="match status" value="1"/>
</dbReference>
<keyword evidence="2" id="KW-0067">ATP-binding</keyword>
<dbReference type="GO" id="GO:0016887">
    <property type="term" value="F:ATP hydrolysis activity"/>
    <property type="evidence" value="ECO:0007669"/>
    <property type="project" value="InterPro"/>
</dbReference>
<dbReference type="SMART" id="SM00382">
    <property type="entry name" value="AAA"/>
    <property type="match status" value="1"/>
</dbReference>
<feature type="domain" description="AAA+ ATPase" evidence="1">
    <location>
        <begin position="24"/>
        <end position="325"/>
    </location>
</feature>
<gene>
    <name evidence="2" type="ORF">E0L20_04390</name>
</gene>
<dbReference type="Proteomes" id="UP000291424">
    <property type="component" value="Unassembled WGS sequence"/>
</dbReference>
<dbReference type="OrthoDB" id="9815944at2"/>
<evidence type="ECO:0000313" key="2">
    <source>
        <dbReference type="EMBL" id="TCB93663.1"/>
    </source>
</evidence>
<comment type="caution">
    <text evidence="2">The sequence shown here is derived from an EMBL/GenBank/DDBJ whole genome shotgun (WGS) entry which is preliminary data.</text>
</comment>
<dbReference type="EMBL" id="SJOO01000002">
    <property type="protein sequence ID" value="TCB93663.1"/>
    <property type="molecule type" value="Genomic_DNA"/>
</dbReference>
<dbReference type="InterPro" id="IPR027417">
    <property type="entry name" value="P-loop_NTPase"/>
</dbReference>
<keyword evidence="2" id="KW-0547">Nucleotide-binding</keyword>
<protein>
    <submittedName>
        <fullName evidence="2">ATP-binding protein</fullName>
    </submittedName>
</protein>
<dbReference type="PANTHER" id="PTHR43581:SF2">
    <property type="entry name" value="EXCINUCLEASE ATPASE SUBUNIT"/>
    <property type="match status" value="1"/>
</dbReference>
<evidence type="ECO:0000259" key="1">
    <source>
        <dbReference type="SMART" id="SM00382"/>
    </source>
</evidence>
<dbReference type="InterPro" id="IPR003593">
    <property type="entry name" value="AAA+_ATPase"/>
</dbReference>
<evidence type="ECO:0000313" key="3">
    <source>
        <dbReference type="Proteomes" id="UP000291424"/>
    </source>
</evidence>
<name>A0A4R0GC66_9ENTR</name>
<reference evidence="2 3" key="1">
    <citation type="submission" date="2019-02" db="EMBL/GenBank/DDBJ databases">
        <title>The draft genome of Enterobacter spp. strains.</title>
        <authorList>
            <person name="Wang C."/>
            <person name="Feng Y."/>
            <person name="Zong Z."/>
        </authorList>
    </citation>
    <scope>NUCLEOTIDE SEQUENCE [LARGE SCALE GENOMIC DNA]</scope>
    <source>
        <strain evidence="2 3">WCHEW120002</strain>
    </source>
</reference>